<dbReference type="InterPro" id="IPR033452">
    <property type="entry name" value="GH30_C"/>
</dbReference>
<dbReference type="GO" id="GO:0016020">
    <property type="term" value="C:membrane"/>
    <property type="evidence" value="ECO:0007669"/>
    <property type="project" value="GOC"/>
</dbReference>
<keyword evidence="4" id="KW-0119">Carbohydrate metabolism</keyword>
<dbReference type="Gene3D" id="2.60.40.10">
    <property type="entry name" value="Immunoglobulins"/>
    <property type="match status" value="1"/>
</dbReference>
<dbReference type="InterPro" id="IPR033453">
    <property type="entry name" value="Glyco_hydro_30_TIM-barrel"/>
</dbReference>
<dbReference type="SUPFAM" id="SSF50370">
    <property type="entry name" value="Ricin B-like lectins"/>
    <property type="match status" value="1"/>
</dbReference>
<dbReference type="PROSITE" id="PS50231">
    <property type="entry name" value="RICIN_B_LECTIN"/>
    <property type="match status" value="1"/>
</dbReference>
<comment type="similarity">
    <text evidence="1 7">Belongs to the glycosyl hydrolase 30 family.</text>
</comment>
<dbReference type="InterPro" id="IPR013783">
    <property type="entry name" value="Ig-like_fold"/>
</dbReference>
<dbReference type="GO" id="GO:0004348">
    <property type="term" value="F:glucosylceramidase activity"/>
    <property type="evidence" value="ECO:0007669"/>
    <property type="project" value="InterPro"/>
</dbReference>
<reference evidence="11 12" key="1">
    <citation type="submission" date="2021-01" db="EMBL/GenBank/DDBJ databases">
        <title>Whole genome shotgun sequence of Catellatospora bangladeshensis NBRC 107357.</title>
        <authorList>
            <person name="Komaki H."/>
            <person name="Tamura T."/>
        </authorList>
    </citation>
    <scope>NUCLEOTIDE SEQUENCE [LARGE SCALE GENOMIC DNA]</scope>
    <source>
        <strain evidence="11 12">NBRC 107357</strain>
    </source>
</reference>
<evidence type="ECO:0000256" key="6">
    <source>
        <dbReference type="ARBA" id="ARBA00023326"/>
    </source>
</evidence>
<keyword evidence="3 7" id="KW-0378">Hydrolase</keyword>
<sequence>MHHRHTLPRHRRRAALAAAVTLLATAAAFAGPATTASAATGPTVSAWITTPDRAQLLAPAASQVFDTAGPRPGQMITIEPSQVLQTMDGFGASITDSSAALLYRLPAAQRDQVMTSLFDPVNGIGLSMLRQPIGSSDFTDEAHYTFDDLPSGQTDLPMARFSIAHDEAQILPLLRRALQLNPSLKIMASPWGQPAWMKANNSLVGGRLKNDHAIFRAYALYLVRFVQAYQAAGVPIYALTVQNEPQNRTPDGYPGTDMPVAHQAAVINELGPLLRDAGLGHVKIISYDHNWAQHPDDAADAAQLGVPAEPNYPYDVLRTSAAQWIAGTAYHCYYGDASAQTALHDAFPNKDIWFSECSGWHGVNDSPAQVFADTFKWHARYLAVGVIRNWSKSLINWNLALDSRGGPVNGGCGNNPAGMCSGVLTIEGSTVTRNAEYYTLGHLARFVKTGAVRVGSNNAGDLHNVAFRNPDGSYALLVANVGGGSQTFGVSFNAMTVGYTVPPGAVATLTWPGTGGDTTAPTAPGALSASGTTSSSTNLSWTASTDNVGVTGYLVFRNGVQVGTATGTGYTDTGLAASTPYTYTVRARDAAGNQSPASASLTVTTSSSGGGGGGINQGAWYQVINTNSGKCLDDADWSTGNGARLQQWTCASPPAANQQWQFRATSGGYYQVVNRHATSLVWDVNGGPGATGDGAQVHLWSYVGGTNQQWQPVALGGGLYRFVARNSGRCLDVRDVSTADGAWLQQWTCTGGPAQSFRLVVQP</sequence>
<dbReference type="CDD" id="cd00161">
    <property type="entry name" value="beta-trefoil_Ricin-like"/>
    <property type="match status" value="1"/>
</dbReference>
<dbReference type="InterPro" id="IPR000772">
    <property type="entry name" value="Ricin_B_lectin"/>
</dbReference>
<dbReference type="InterPro" id="IPR035992">
    <property type="entry name" value="Ricin_B-like_lectins"/>
</dbReference>
<dbReference type="FunFam" id="2.60.40.10:FF:001114">
    <property type="entry name" value="Chitinase A1"/>
    <property type="match status" value="1"/>
</dbReference>
<feature type="region of interest" description="Disordered" evidence="8">
    <location>
        <begin position="513"/>
        <end position="541"/>
    </location>
</feature>
<dbReference type="PRINTS" id="PR00843">
    <property type="entry name" value="GLHYDRLASE30"/>
</dbReference>
<evidence type="ECO:0000256" key="5">
    <source>
        <dbReference type="ARBA" id="ARBA00023295"/>
    </source>
</evidence>
<dbReference type="PROSITE" id="PS50853">
    <property type="entry name" value="FN3"/>
    <property type="match status" value="1"/>
</dbReference>
<feature type="signal peptide" evidence="9">
    <location>
        <begin position="1"/>
        <end position="30"/>
    </location>
</feature>
<keyword evidence="12" id="KW-1185">Reference proteome</keyword>
<evidence type="ECO:0000256" key="9">
    <source>
        <dbReference type="SAM" id="SignalP"/>
    </source>
</evidence>
<dbReference type="AlphaFoldDB" id="A0A8J3NPS7"/>
<dbReference type="EMBL" id="BONF01000064">
    <property type="protein sequence ID" value="GIF86270.1"/>
    <property type="molecule type" value="Genomic_DNA"/>
</dbReference>
<dbReference type="InterPro" id="IPR003961">
    <property type="entry name" value="FN3_dom"/>
</dbReference>
<comment type="caution">
    <text evidence="11">The sequence shown here is derived from an EMBL/GenBank/DDBJ whole genome shotgun (WGS) entry which is preliminary data.</text>
</comment>
<protein>
    <submittedName>
        <fullName evidence="11">Glucosylceramidase</fullName>
    </submittedName>
</protein>
<dbReference type="GO" id="GO:0006680">
    <property type="term" value="P:glucosylceramide catabolic process"/>
    <property type="evidence" value="ECO:0007669"/>
    <property type="project" value="TreeGrafter"/>
</dbReference>
<evidence type="ECO:0000313" key="11">
    <source>
        <dbReference type="EMBL" id="GIF86270.1"/>
    </source>
</evidence>
<dbReference type="Pfam" id="PF02055">
    <property type="entry name" value="Glyco_hydro_30"/>
    <property type="match status" value="1"/>
</dbReference>
<dbReference type="PANTHER" id="PTHR11069:SF23">
    <property type="entry name" value="LYSOSOMAL ACID GLUCOSYLCERAMIDASE"/>
    <property type="match status" value="1"/>
</dbReference>
<dbReference type="CDD" id="cd00063">
    <property type="entry name" value="FN3"/>
    <property type="match status" value="1"/>
</dbReference>
<dbReference type="InterPro" id="IPR036116">
    <property type="entry name" value="FN3_sf"/>
</dbReference>
<accession>A0A8J3NPS7</accession>
<dbReference type="SUPFAM" id="SSF51445">
    <property type="entry name" value="(Trans)glycosidases"/>
    <property type="match status" value="1"/>
</dbReference>
<evidence type="ECO:0000256" key="8">
    <source>
        <dbReference type="SAM" id="MobiDB-lite"/>
    </source>
</evidence>
<dbReference type="Gene3D" id="2.60.40.1180">
    <property type="entry name" value="Golgi alpha-mannosidase II"/>
    <property type="match status" value="1"/>
</dbReference>
<dbReference type="RefSeq" id="WP_203757143.1">
    <property type="nucleotide sequence ID" value="NZ_BONF01000064.1"/>
</dbReference>
<evidence type="ECO:0000259" key="10">
    <source>
        <dbReference type="PROSITE" id="PS50853"/>
    </source>
</evidence>
<proteinExistence type="inferred from homology"/>
<dbReference type="InterPro" id="IPR006311">
    <property type="entry name" value="TAT_signal"/>
</dbReference>
<organism evidence="11 12">
    <name type="scientific">Catellatospora bangladeshensis</name>
    <dbReference type="NCBI Taxonomy" id="310355"/>
    <lineage>
        <taxon>Bacteria</taxon>
        <taxon>Bacillati</taxon>
        <taxon>Actinomycetota</taxon>
        <taxon>Actinomycetes</taxon>
        <taxon>Micromonosporales</taxon>
        <taxon>Micromonosporaceae</taxon>
        <taxon>Catellatospora</taxon>
    </lineage>
</organism>
<dbReference type="PROSITE" id="PS51318">
    <property type="entry name" value="TAT"/>
    <property type="match status" value="1"/>
</dbReference>
<dbReference type="SMART" id="SM00458">
    <property type="entry name" value="RICIN"/>
    <property type="match status" value="1"/>
</dbReference>
<dbReference type="PANTHER" id="PTHR11069">
    <property type="entry name" value="GLUCOSYLCERAMIDASE"/>
    <property type="match status" value="1"/>
</dbReference>
<dbReference type="Pfam" id="PF14200">
    <property type="entry name" value="RicinB_lectin_2"/>
    <property type="match status" value="2"/>
</dbReference>
<dbReference type="SUPFAM" id="SSF49265">
    <property type="entry name" value="Fibronectin type III"/>
    <property type="match status" value="1"/>
</dbReference>
<dbReference type="Pfam" id="PF17189">
    <property type="entry name" value="Glyco_hydro_30C"/>
    <property type="match status" value="1"/>
</dbReference>
<dbReference type="Gene3D" id="3.20.20.80">
    <property type="entry name" value="Glycosidases"/>
    <property type="match status" value="1"/>
</dbReference>
<evidence type="ECO:0000313" key="12">
    <source>
        <dbReference type="Proteomes" id="UP000601223"/>
    </source>
</evidence>
<feature type="chain" id="PRO_5039696735" evidence="9">
    <location>
        <begin position="31"/>
        <end position="763"/>
    </location>
</feature>
<evidence type="ECO:0000256" key="1">
    <source>
        <dbReference type="ARBA" id="ARBA00005382"/>
    </source>
</evidence>
<keyword evidence="2 9" id="KW-0732">Signal</keyword>
<dbReference type="InterPro" id="IPR017853">
    <property type="entry name" value="GH"/>
</dbReference>
<keyword evidence="6" id="KW-0624">Polysaccharide degradation</keyword>
<dbReference type="GO" id="GO:0000272">
    <property type="term" value="P:polysaccharide catabolic process"/>
    <property type="evidence" value="ECO:0007669"/>
    <property type="project" value="UniProtKB-KW"/>
</dbReference>
<feature type="compositionally biased region" description="Low complexity" evidence="8">
    <location>
        <begin position="517"/>
        <end position="541"/>
    </location>
</feature>
<name>A0A8J3NPS7_9ACTN</name>
<dbReference type="Pfam" id="PF00041">
    <property type="entry name" value="fn3"/>
    <property type="match status" value="1"/>
</dbReference>
<dbReference type="Gene3D" id="2.80.10.50">
    <property type="match status" value="1"/>
</dbReference>
<keyword evidence="5 7" id="KW-0326">Glycosidase</keyword>
<evidence type="ECO:0000256" key="7">
    <source>
        <dbReference type="RuleBase" id="RU361188"/>
    </source>
</evidence>
<feature type="domain" description="Fibronectin type-III" evidence="10">
    <location>
        <begin position="523"/>
        <end position="608"/>
    </location>
</feature>
<dbReference type="InterPro" id="IPR013780">
    <property type="entry name" value="Glyco_hydro_b"/>
</dbReference>
<evidence type="ECO:0000256" key="4">
    <source>
        <dbReference type="ARBA" id="ARBA00023277"/>
    </source>
</evidence>
<dbReference type="SMART" id="SM00060">
    <property type="entry name" value="FN3"/>
    <property type="match status" value="1"/>
</dbReference>
<dbReference type="Proteomes" id="UP000601223">
    <property type="component" value="Unassembled WGS sequence"/>
</dbReference>
<gene>
    <name evidence="11" type="primary">srfJ_2</name>
    <name evidence="11" type="ORF">Cba03nite_76190</name>
</gene>
<dbReference type="InterPro" id="IPR001139">
    <property type="entry name" value="Glyco_hydro_30"/>
</dbReference>
<evidence type="ECO:0000256" key="3">
    <source>
        <dbReference type="ARBA" id="ARBA00022801"/>
    </source>
</evidence>
<evidence type="ECO:0000256" key="2">
    <source>
        <dbReference type="ARBA" id="ARBA00022729"/>
    </source>
</evidence>